<sequence length="170" mass="18844">MGKIEDTTNLLAEILASTFDRCTTGQCSEWASITDRGSSIVINRTCGSVLFLWKDAHGKQVSERLPEALRARGCTLVVTTMPHPKEGNIEKDADRLAQNLADTSSTRTSGQGAEWWTIHDRDYLVVGNRERGSAFFLWKSRGGERIAGKLPEALRARNCTLIVTSTKHPR</sequence>
<accession>A0A8J3I5Z2</accession>
<proteinExistence type="predicted"/>
<dbReference type="EMBL" id="BNJF01000005">
    <property type="protein sequence ID" value="GHO49251.1"/>
    <property type="molecule type" value="Genomic_DNA"/>
</dbReference>
<dbReference type="Proteomes" id="UP000612362">
    <property type="component" value="Unassembled WGS sequence"/>
</dbReference>
<keyword evidence="2" id="KW-1185">Reference proteome</keyword>
<evidence type="ECO:0000313" key="2">
    <source>
        <dbReference type="Proteomes" id="UP000612362"/>
    </source>
</evidence>
<dbReference type="AlphaFoldDB" id="A0A8J3I5Z2"/>
<gene>
    <name evidence="1" type="ORF">KSX_74140</name>
</gene>
<organism evidence="1 2">
    <name type="scientific">Ktedonospora formicarum</name>
    <dbReference type="NCBI Taxonomy" id="2778364"/>
    <lineage>
        <taxon>Bacteria</taxon>
        <taxon>Bacillati</taxon>
        <taxon>Chloroflexota</taxon>
        <taxon>Ktedonobacteria</taxon>
        <taxon>Ktedonobacterales</taxon>
        <taxon>Ktedonobacteraceae</taxon>
        <taxon>Ktedonospora</taxon>
    </lineage>
</organism>
<comment type="caution">
    <text evidence="1">The sequence shown here is derived from an EMBL/GenBank/DDBJ whole genome shotgun (WGS) entry which is preliminary data.</text>
</comment>
<protein>
    <submittedName>
        <fullName evidence="1">Uncharacterized protein</fullName>
    </submittedName>
</protein>
<evidence type="ECO:0000313" key="1">
    <source>
        <dbReference type="EMBL" id="GHO49251.1"/>
    </source>
</evidence>
<name>A0A8J3I5Z2_9CHLR</name>
<dbReference type="RefSeq" id="WP_220198397.1">
    <property type="nucleotide sequence ID" value="NZ_BNJF01000005.1"/>
</dbReference>
<reference evidence="1" key="1">
    <citation type="submission" date="2020-10" db="EMBL/GenBank/DDBJ databases">
        <title>Taxonomic study of unclassified bacteria belonging to the class Ktedonobacteria.</title>
        <authorList>
            <person name="Yabe S."/>
            <person name="Wang C.M."/>
            <person name="Zheng Y."/>
            <person name="Sakai Y."/>
            <person name="Cavaletti L."/>
            <person name="Monciardini P."/>
            <person name="Donadio S."/>
        </authorList>
    </citation>
    <scope>NUCLEOTIDE SEQUENCE</scope>
    <source>
        <strain evidence="1">SOSP1-1</strain>
    </source>
</reference>